<evidence type="ECO:0000313" key="1">
    <source>
        <dbReference type="EMBL" id="KAJ2769073.1"/>
    </source>
</evidence>
<dbReference type="Proteomes" id="UP001140234">
    <property type="component" value="Unassembled WGS sequence"/>
</dbReference>
<protein>
    <submittedName>
        <fullName evidence="1">Uncharacterized protein</fullName>
    </submittedName>
</protein>
<dbReference type="EMBL" id="JANBUJ010001021">
    <property type="protein sequence ID" value="KAJ2769073.1"/>
    <property type="molecule type" value="Genomic_DNA"/>
</dbReference>
<keyword evidence="2" id="KW-1185">Reference proteome</keyword>
<sequence length="180" mass="19811">MASAPKILWRRRVVGAAAAASVGLFVVDNMASLQMVTGRSMQPALNPDSNRLRRDVVLVDKMVRGELAERLRRGDIVTLASPFDPDRRLVKRIVALPHDCIVPLGRPDALVRVPKGHCWIEGDESFHSSDSNSFGPVPLALVTSRAVTPVWPPSRFGARLSSLPEWKKARVYVNGTERLA</sequence>
<reference evidence="1" key="1">
    <citation type="submission" date="2022-07" db="EMBL/GenBank/DDBJ databases">
        <title>Phylogenomic reconstructions and comparative analyses of Kickxellomycotina fungi.</title>
        <authorList>
            <person name="Reynolds N.K."/>
            <person name="Stajich J.E."/>
            <person name="Barry K."/>
            <person name="Grigoriev I.V."/>
            <person name="Crous P."/>
            <person name="Smith M.E."/>
        </authorList>
    </citation>
    <scope>NUCLEOTIDE SEQUENCE</scope>
    <source>
        <strain evidence="1">CBS 109366</strain>
    </source>
</reference>
<name>A0ACC1JX31_9FUNG</name>
<comment type="caution">
    <text evidence="1">The sequence shown here is derived from an EMBL/GenBank/DDBJ whole genome shotgun (WGS) entry which is preliminary data.</text>
</comment>
<gene>
    <name evidence="1" type="ORF">IWQ57_003263</name>
</gene>
<accession>A0ACC1JX31</accession>
<evidence type="ECO:0000313" key="2">
    <source>
        <dbReference type="Proteomes" id="UP001140234"/>
    </source>
</evidence>
<organism evidence="1 2">
    <name type="scientific">Coemansia nantahalensis</name>
    <dbReference type="NCBI Taxonomy" id="2789366"/>
    <lineage>
        <taxon>Eukaryota</taxon>
        <taxon>Fungi</taxon>
        <taxon>Fungi incertae sedis</taxon>
        <taxon>Zoopagomycota</taxon>
        <taxon>Kickxellomycotina</taxon>
        <taxon>Kickxellomycetes</taxon>
        <taxon>Kickxellales</taxon>
        <taxon>Kickxellaceae</taxon>
        <taxon>Coemansia</taxon>
    </lineage>
</organism>
<proteinExistence type="predicted"/>